<dbReference type="PANTHER" id="PTHR10039">
    <property type="entry name" value="AMELOGENIN"/>
    <property type="match status" value="1"/>
</dbReference>
<dbReference type="InterPro" id="IPR027417">
    <property type="entry name" value="P-loop_NTPase"/>
</dbReference>
<dbReference type="InterPro" id="IPR031359">
    <property type="entry name" value="NACHT_N"/>
</dbReference>
<name>A0A9P8MNN8_9HYPO</name>
<dbReference type="AlphaFoldDB" id="A0A9P8MNN8"/>
<gene>
    <name evidence="3" type="ORF">HRG_10480</name>
</gene>
<dbReference type="RefSeq" id="XP_044716306.1">
    <property type="nucleotide sequence ID" value="XM_044868951.1"/>
</dbReference>
<feature type="domain" description="NACHT" evidence="2">
    <location>
        <begin position="230"/>
        <end position="366"/>
    </location>
</feature>
<dbReference type="Pfam" id="PF22939">
    <property type="entry name" value="WHD_GPIID"/>
    <property type="match status" value="1"/>
</dbReference>
<dbReference type="Proteomes" id="UP000824596">
    <property type="component" value="Unassembled WGS sequence"/>
</dbReference>
<dbReference type="InterPro" id="IPR054471">
    <property type="entry name" value="GPIID_WHD"/>
</dbReference>
<evidence type="ECO:0000259" key="2">
    <source>
        <dbReference type="PROSITE" id="PS50837"/>
    </source>
</evidence>
<evidence type="ECO:0000313" key="4">
    <source>
        <dbReference type="Proteomes" id="UP000824596"/>
    </source>
</evidence>
<dbReference type="Gene3D" id="3.40.50.300">
    <property type="entry name" value="P-loop containing nucleotide triphosphate hydrolases"/>
    <property type="match status" value="1"/>
</dbReference>
<dbReference type="GeneID" id="68359609"/>
<dbReference type="Pfam" id="PF24883">
    <property type="entry name" value="NPHP3_N"/>
    <property type="match status" value="1"/>
</dbReference>
<comment type="caution">
    <text evidence="3">The sequence shown here is derived from an EMBL/GenBank/DDBJ whole genome shotgun (WGS) entry which is preliminary data.</text>
</comment>
<protein>
    <submittedName>
        <fullName evidence="3">NACHT domain-containing protein</fullName>
    </submittedName>
</protein>
<evidence type="ECO:0000256" key="1">
    <source>
        <dbReference type="ARBA" id="ARBA00022737"/>
    </source>
</evidence>
<proteinExistence type="predicted"/>
<organism evidence="3 4">
    <name type="scientific">Hirsutella rhossiliensis</name>
    <dbReference type="NCBI Taxonomy" id="111463"/>
    <lineage>
        <taxon>Eukaryota</taxon>
        <taxon>Fungi</taxon>
        <taxon>Dikarya</taxon>
        <taxon>Ascomycota</taxon>
        <taxon>Pezizomycotina</taxon>
        <taxon>Sordariomycetes</taxon>
        <taxon>Hypocreomycetidae</taxon>
        <taxon>Hypocreales</taxon>
        <taxon>Ophiocordycipitaceae</taxon>
        <taxon>Hirsutella</taxon>
    </lineage>
</organism>
<accession>A0A9P8MNN8</accession>
<dbReference type="SUPFAM" id="SSF52540">
    <property type="entry name" value="P-loop containing nucleoside triphosphate hydrolases"/>
    <property type="match status" value="1"/>
</dbReference>
<dbReference type="PROSITE" id="PS50837">
    <property type="entry name" value="NACHT"/>
    <property type="match status" value="1"/>
</dbReference>
<dbReference type="InterPro" id="IPR007111">
    <property type="entry name" value="NACHT_NTPase"/>
</dbReference>
<keyword evidence="4" id="KW-1185">Reference proteome</keyword>
<dbReference type="PANTHER" id="PTHR10039:SF14">
    <property type="entry name" value="NACHT DOMAIN-CONTAINING PROTEIN"/>
    <property type="match status" value="1"/>
</dbReference>
<dbReference type="Pfam" id="PF17100">
    <property type="entry name" value="NACHT_N"/>
    <property type="match status" value="1"/>
</dbReference>
<evidence type="ECO:0000313" key="3">
    <source>
        <dbReference type="EMBL" id="KAH0958793.1"/>
    </source>
</evidence>
<dbReference type="EMBL" id="JAIZPD010000015">
    <property type="protein sequence ID" value="KAH0958793.1"/>
    <property type="molecule type" value="Genomic_DNA"/>
</dbReference>
<sequence>MADKAVRAAPKAAVAWVGVCLGLEILSNPITETSINRRGIAYVLSRTAWYWNLVDLLLDENKAERSTGLQDELECHIVQLYQKLLLYQMKSVCLYYRNRAATVIRDVLKCDDWTGQLDDIQNAEAAVQRDAEQYNTEQIKLHLQHLATTAQFQESKFQDIYSTIQDQIRLRQERHQDDRDKQCLKDLYVTDPREDKMHLQDAKGGLLTDSYRWILDHADFRRWRDDEQSRLLWVKGDPGKGKTMLLCGIIDELKASMKAQGTTLLSYFFCQTTDSRINTATSVLRGLIYMLVLQRPLLISHMRSDILANMLHDQSVERAYVVIDALDECTTDLQRLLKLIVDKPSASSRFKWIVSSRNWPNIEEQLDTATQKVRLCLELNQDSISAAVGIYISYEVDRFARLKKYDVATRDAVRDGLSSNANDTLRAFPPGLDALYKRMLAQISGSDDAHLCKQILAVVSTVYRPITLKELTSFVDMPDGVSNDHEALAEIVRLCGSFLTLREDSVYFVHQSALDFLLGTIYDEIFPTGIEHMHYTIFSRSLQAMSDTLVTDLYGLGSPGTTIDQVKQPEPNPLAATRYSCVYWVKHLCDWDSRPSARHNLLGYHGEILAFMQEHLLHWFDALSLTRAISDGVLAISSLESRFVADAADELAAFVYDAKRFILHNRSIVEEAPLQLYSSALVFTPENSIVRRQFEKQVPGWIHRLPTMSKQWSPLLRRLSRAIQLCPR</sequence>
<reference evidence="3" key="1">
    <citation type="submission" date="2021-09" db="EMBL/GenBank/DDBJ databases">
        <title>A high-quality genome of the endoparasitic fungus Hirsutella rhossiliensis with a comparison of Hirsutella genomes reveals transposable elements contributing to genome size variation.</title>
        <authorList>
            <person name="Lin R."/>
            <person name="Jiao Y."/>
            <person name="Sun X."/>
            <person name="Ling J."/>
            <person name="Xie B."/>
            <person name="Cheng X."/>
        </authorList>
    </citation>
    <scope>NUCLEOTIDE SEQUENCE</scope>
    <source>
        <strain evidence="3">HR02</strain>
    </source>
</reference>
<dbReference type="OrthoDB" id="4927664at2759"/>
<keyword evidence="1" id="KW-0677">Repeat</keyword>
<dbReference type="InterPro" id="IPR056884">
    <property type="entry name" value="NPHP3-like_N"/>
</dbReference>